<comment type="caution">
    <text evidence="1">The sequence shown here is derived from an EMBL/GenBank/DDBJ whole genome shotgun (WGS) entry which is preliminary data.</text>
</comment>
<gene>
    <name evidence="1" type="ORF">J3U88_22815</name>
</gene>
<organism evidence="1 2">
    <name type="scientific">Acanthopleuribacter pedis</name>
    <dbReference type="NCBI Taxonomy" id="442870"/>
    <lineage>
        <taxon>Bacteria</taxon>
        <taxon>Pseudomonadati</taxon>
        <taxon>Acidobacteriota</taxon>
        <taxon>Holophagae</taxon>
        <taxon>Acanthopleuribacterales</taxon>
        <taxon>Acanthopleuribacteraceae</taxon>
        <taxon>Acanthopleuribacter</taxon>
    </lineage>
</organism>
<dbReference type="EMBL" id="JAFREP010000023">
    <property type="protein sequence ID" value="MBO1321331.1"/>
    <property type="molecule type" value="Genomic_DNA"/>
</dbReference>
<proteinExistence type="predicted"/>
<evidence type="ECO:0000313" key="1">
    <source>
        <dbReference type="EMBL" id="MBO1321331.1"/>
    </source>
</evidence>
<keyword evidence="2" id="KW-1185">Reference proteome</keyword>
<protein>
    <submittedName>
        <fullName evidence="1">Uncharacterized protein</fullName>
    </submittedName>
</protein>
<evidence type="ECO:0000313" key="2">
    <source>
        <dbReference type="Proteomes" id="UP000664417"/>
    </source>
</evidence>
<reference evidence="1" key="1">
    <citation type="submission" date="2021-03" db="EMBL/GenBank/DDBJ databases">
        <authorList>
            <person name="Wang G."/>
        </authorList>
    </citation>
    <scope>NUCLEOTIDE SEQUENCE</scope>
    <source>
        <strain evidence="1">KCTC 12899</strain>
    </source>
</reference>
<sequence>MFHILKNDPRFTFGFEECELRAMIIGLEWQVIMRSKLFTIRAPRGKKSNAFGFDFIYKKVSAIFELQIERHEEVKVLAEMERILHRESRSLENVRKKAISFITFRRERGKLTEAAAAARIKKFKESDGLTILYGLFNLAGIKILKTLFPRKPRR</sequence>
<dbReference type="RefSeq" id="WP_207861305.1">
    <property type="nucleotide sequence ID" value="NZ_JAFREP010000023.1"/>
</dbReference>
<dbReference type="Proteomes" id="UP000664417">
    <property type="component" value="Unassembled WGS sequence"/>
</dbReference>
<accession>A0A8J7Q9S9</accession>
<dbReference type="AlphaFoldDB" id="A0A8J7Q9S9"/>
<name>A0A8J7Q9S9_9BACT</name>